<comment type="caution">
    <text evidence="1">The sequence shown here is derived from an EMBL/GenBank/DDBJ whole genome shotgun (WGS) entry which is preliminary data.</text>
</comment>
<gene>
    <name evidence="1" type="ORF">ABVQ20_35925</name>
</gene>
<protein>
    <submittedName>
        <fullName evidence="1">Uncharacterized protein</fullName>
    </submittedName>
</protein>
<dbReference type="EMBL" id="JBEWSZ010000009">
    <property type="protein sequence ID" value="MET2832343.1"/>
    <property type="molecule type" value="Genomic_DNA"/>
</dbReference>
<keyword evidence="2" id="KW-1185">Reference proteome</keyword>
<accession>A0ABV2DRR3</accession>
<reference evidence="1 2" key="1">
    <citation type="submission" date="2024-06" db="EMBL/GenBank/DDBJ databases">
        <authorList>
            <person name="Kim D.-U."/>
        </authorList>
    </citation>
    <scope>NUCLEOTIDE SEQUENCE [LARGE SCALE GENOMIC DNA]</scope>
    <source>
        <strain evidence="1 2">KACC15460</strain>
    </source>
</reference>
<organism evidence="1 2">
    <name type="scientific">Mesorhizobium shangrilense</name>
    <dbReference type="NCBI Taxonomy" id="460060"/>
    <lineage>
        <taxon>Bacteria</taxon>
        <taxon>Pseudomonadati</taxon>
        <taxon>Pseudomonadota</taxon>
        <taxon>Alphaproteobacteria</taxon>
        <taxon>Hyphomicrobiales</taxon>
        <taxon>Phyllobacteriaceae</taxon>
        <taxon>Mesorhizobium</taxon>
    </lineage>
</organism>
<dbReference type="Proteomes" id="UP001548832">
    <property type="component" value="Unassembled WGS sequence"/>
</dbReference>
<proteinExistence type="predicted"/>
<sequence>MRGFEMIDLLCVVDACKHDQAVGHFVSTAKAVEELRILTGDFETPDDVMANALSSVALKRGYSVLFDEQAGAEILLAP</sequence>
<evidence type="ECO:0000313" key="2">
    <source>
        <dbReference type="Proteomes" id="UP001548832"/>
    </source>
</evidence>
<evidence type="ECO:0000313" key="1">
    <source>
        <dbReference type="EMBL" id="MET2832343.1"/>
    </source>
</evidence>
<name>A0ABV2DRR3_9HYPH</name>
<dbReference type="RefSeq" id="WP_354464568.1">
    <property type="nucleotide sequence ID" value="NZ_JBEWSZ010000009.1"/>
</dbReference>